<evidence type="ECO:0000259" key="8">
    <source>
        <dbReference type="Pfam" id="PF23598"/>
    </source>
</evidence>
<keyword evidence="4" id="KW-0067">ATP-binding</keyword>
<dbReference type="Gramene" id="OMERI04G07620.1">
    <property type="protein sequence ID" value="OMERI04G07620.1"/>
    <property type="gene ID" value="OMERI04G07620"/>
</dbReference>
<dbReference type="Proteomes" id="UP000008021">
    <property type="component" value="Chromosome 4"/>
</dbReference>
<keyword evidence="10" id="KW-1185">Reference proteome</keyword>
<feature type="coiled-coil region" evidence="5">
    <location>
        <begin position="34"/>
        <end position="87"/>
    </location>
</feature>
<dbReference type="GO" id="GO:0005524">
    <property type="term" value="F:ATP binding"/>
    <property type="evidence" value="ECO:0007669"/>
    <property type="project" value="UniProtKB-KW"/>
</dbReference>
<reference evidence="9" key="2">
    <citation type="submission" date="2018-05" db="EMBL/GenBank/DDBJ databases">
        <title>OmerRS3 (Oryza meridionalis Reference Sequence Version 3).</title>
        <authorList>
            <person name="Zhang J."/>
            <person name="Kudrna D."/>
            <person name="Lee S."/>
            <person name="Talag J."/>
            <person name="Welchert J."/>
            <person name="Wing R.A."/>
        </authorList>
    </citation>
    <scope>NUCLEOTIDE SEQUENCE [LARGE SCALE GENOMIC DNA]</scope>
    <source>
        <strain evidence="9">cv. OR44</strain>
    </source>
</reference>
<dbReference type="InterPro" id="IPR002182">
    <property type="entry name" value="NB-ARC"/>
</dbReference>
<dbReference type="SUPFAM" id="SSF52058">
    <property type="entry name" value="L domain-like"/>
    <property type="match status" value="1"/>
</dbReference>
<dbReference type="InterPro" id="IPR050905">
    <property type="entry name" value="Plant_NBS-LRR"/>
</dbReference>
<accession>A0A0E0DCQ3</accession>
<dbReference type="Pfam" id="PF23247">
    <property type="entry name" value="LRR_RPS2"/>
    <property type="match status" value="1"/>
</dbReference>
<evidence type="ECO:0000313" key="10">
    <source>
        <dbReference type="Proteomes" id="UP000008021"/>
    </source>
</evidence>
<dbReference type="AlphaFoldDB" id="A0A0E0DCQ3"/>
<keyword evidence="5" id="KW-0175">Coiled coil</keyword>
<evidence type="ECO:0000256" key="1">
    <source>
        <dbReference type="ARBA" id="ARBA00008894"/>
    </source>
</evidence>
<reference evidence="9" key="1">
    <citation type="submission" date="2015-04" db="UniProtKB">
        <authorList>
            <consortium name="EnsemblPlants"/>
        </authorList>
    </citation>
    <scope>IDENTIFICATION</scope>
</reference>
<evidence type="ECO:0000259" key="6">
    <source>
        <dbReference type="Pfam" id="PF00931"/>
    </source>
</evidence>
<dbReference type="SUPFAM" id="SSF52540">
    <property type="entry name" value="P-loop containing nucleoside triphosphate hydrolases"/>
    <property type="match status" value="1"/>
</dbReference>
<dbReference type="Gene3D" id="1.10.8.430">
    <property type="entry name" value="Helical domain of apoptotic protease-activating factors"/>
    <property type="match status" value="1"/>
</dbReference>
<comment type="similarity">
    <text evidence="1">Belongs to the disease resistance NB-LRR family.</text>
</comment>
<dbReference type="Pfam" id="PF23598">
    <property type="entry name" value="LRR_14"/>
    <property type="match status" value="1"/>
</dbReference>
<name>A0A0E0DCQ3_9ORYZ</name>
<feature type="domain" description="NB-ARC" evidence="6">
    <location>
        <begin position="159"/>
        <end position="331"/>
    </location>
</feature>
<keyword evidence="2" id="KW-0677">Repeat</keyword>
<evidence type="ECO:0000259" key="7">
    <source>
        <dbReference type="Pfam" id="PF23247"/>
    </source>
</evidence>
<dbReference type="InterPro" id="IPR055414">
    <property type="entry name" value="LRR_R13L4/SHOC2-like"/>
</dbReference>
<dbReference type="GO" id="GO:0006952">
    <property type="term" value="P:defense response"/>
    <property type="evidence" value="ECO:0007669"/>
    <property type="project" value="UniProtKB-KW"/>
</dbReference>
<dbReference type="InterPro" id="IPR027417">
    <property type="entry name" value="P-loop_NTPase"/>
</dbReference>
<evidence type="ECO:0000313" key="9">
    <source>
        <dbReference type="EnsemblPlants" id="OMERI04G07620.1"/>
    </source>
</evidence>
<feature type="domain" description="Disease resistance R13L4/SHOC-2-like LRR" evidence="8">
    <location>
        <begin position="556"/>
        <end position="665"/>
    </location>
</feature>
<sequence>MADFGKAAVTETAPTIIGCFAKELDLLVNAGHNVEDMTDALSQLQASRDDLQNAMSNSHQQTPPEQVSNWFERVQEVEDKAEKIQKDYSDRCRCMGSFSPNIFSSYAISRRAVQRHQKVKDLLQEYNTVKNLTSEYCPPASCIPKSVPTPIIGKGSYMTQVLSWIRDEDTRIISICGMAGVGKSELLRDINNRFLPGAEMGQAFKLVIWVDNASSSSDVKSVQDEIARRLKLDDLGDWEIDAEAPERRATPILSFLKDKSFLVLLDNLERPVSLADIGIPNPKFRRPCSLRQKVVLTTRFKGVCGRMQSCSRIDVGCLDGKDSWNLFLAAAAAGGEQLVIKDKEIEGFAQQIVRECGGLPIALTRIGGAMATKRHPDDWRRMAAFLESSQIHRIPGMERDNTVLLHDLKKSYDHGLSTPTDRECFLCCALWPRGRSINKADLIDCWIGLGLIREPSLDDAVQKGFSMISCMLEENLLMPGCNARDEVKLQEIVRDMALWIACDSGSRDNKWLVQAGVNLGAQTKLIELCQRAGAAERVSLMCNAIRELPRPHFLSSTCPALTVLMLQHNPAFTHIPAAFLRSAPALAYLDLSHTAIEQLPDDIGTLVNLQYLNASFTPLKMLPVGLRNLGRLRQLFLRHTNHLSAIPKGVLRCLTSLQAIDMYPSRYMDWTDDGDAASTEGEGNEGIASFEQMGSLMSTVFVQFLGITVNAIGTVQRLGRLINVCTRRLLLTRFDSPQHVTLCPSQFKAAMSSFSMLETLMELGIAECPTLEQLVLDGEEDESNRGPRNQSWCLPKLEALELRGLAKLEAVIWRSMSISFFLPALQRVKIENCGGLRSVGWAMRLPCLQHLELRGCTSMRSVICDEDLEPPQDGGEGQLLHTFPNLVTLILVNLTELRSFCSRPQVSLPWLEVIEVGCCVNLRRLHVMPQGRLREIRGTMEWWHGLEWDDDTVQASLHPYFINKSVE</sequence>
<evidence type="ECO:0000256" key="2">
    <source>
        <dbReference type="ARBA" id="ARBA00022737"/>
    </source>
</evidence>
<dbReference type="InterPro" id="IPR042197">
    <property type="entry name" value="Apaf_helical"/>
</dbReference>
<dbReference type="eggNOG" id="KOG4658">
    <property type="taxonomic scope" value="Eukaryota"/>
</dbReference>
<dbReference type="InterPro" id="IPR057135">
    <property type="entry name" value="At4g27190-like_LRR"/>
</dbReference>
<dbReference type="EnsemblPlants" id="OMERI04G07620.1">
    <property type="protein sequence ID" value="OMERI04G07620.1"/>
    <property type="gene ID" value="OMERI04G07620"/>
</dbReference>
<keyword evidence="3" id="KW-0611">Plant defense</keyword>
<evidence type="ECO:0000256" key="4">
    <source>
        <dbReference type="ARBA" id="ARBA00022840"/>
    </source>
</evidence>
<dbReference type="Pfam" id="PF00931">
    <property type="entry name" value="NB-ARC"/>
    <property type="match status" value="1"/>
</dbReference>
<dbReference type="InterPro" id="IPR032675">
    <property type="entry name" value="LRR_dom_sf"/>
</dbReference>
<evidence type="ECO:0000256" key="3">
    <source>
        <dbReference type="ARBA" id="ARBA00022821"/>
    </source>
</evidence>
<keyword evidence="4" id="KW-0547">Nucleotide-binding</keyword>
<dbReference type="Gene3D" id="3.40.50.300">
    <property type="entry name" value="P-loop containing nucleotide triphosphate hydrolases"/>
    <property type="match status" value="1"/>
</dbReference>
<dbReference type="GO" id="GO:0043531">
    <property type="term" value="F:ADP binding"/>
    <property type="evidence" value="ECO:0007669"/>
    <property type="project" value="InterPro"/>
</dbReference>
<dbReference type="HOGENOM" id="CLU_000427_4_0_1"/>
<evidence type="ECO:0000256" key="5">
    <source>
        <dbReference type="SAM" id="Coils"/>
    </source>
</evidence>
<feature type="domain" description="Disease resistance protein At4g27190-like leucine-rich repeats" evidence="7">
    <location>
        <begin position="753"/>
        <end position="839"/>
    </location>
</feature>
<dbReference type="PRINTS" id="PR00364">
    <property type="entry name" value="DISEASERSIST"/>
</dbReference>
<protein>
    <submittedName>
        <fullName evidence="9">Uncharacterized protein</fullName>
    </submittedName>
</protein>
<dbReference type="Gene3D" id="3.80.10.10">
    <property type="entry name" value="Ribonuclease Inhibitor"/>
    <property type="match status" value="2"/>
</dbReference>
<dbReference type="STRING" id="40149.A0A0E0DCQ3"/>
<dbReference type="PANTHER" id="PTHR33463">
    <property type="entry name" value="NB-ARC DOMAIN-CONTAINING PROTEIN-RELATED"/>
    <property type="match status" value="1"/>
</dbReference>
<proteinExistence type="inferred from homology"/>
<organism evidence="9">
    <name type="scientific">Oryza meridionalis</name>
    <dbReference type="NCBI Taxonomy" id="40149"/>
    <lineage>
        <taxon>Eukaryota</taxon>
        <taxon>Viridiplantae</taxon>
        <taxon>Streptophyta</taxon>
        <taxon>Embryophyta</taxon>
        <taxon>Tracheophyta</taxon>
        <taxon>Spermatophyta</taxon>
        <taxon>Magnoliopsida</taxon>
        <taxon>Liliopsida</taxon>
        <taxon>Poales</taxon>
        <taxon>Poaceae</taxon>
        <taxon>BOP clade</taxon>
        <taxon>Oryzoideae</taxon>
        <taxon>Oryzeae</taxon>
        <taxon>Oryzinae</taxon>
        <taxon>Oryza</taxon>
    </lineage>
</organism>